<feature type="chain" id="PRO_5035942547" description="ZP domain-containing protein" evidence="3">
    <location>
        <begin position="22"/>
        <end position="622"/>
    </location>
</feature>
<gene>
    <name evidence="5" type="ORF">JZ751_002698</name>
</gene>
<dbReference type="AlphaFoldDB" id="A0A8T2NC39"/>
<feature type="signal peptide" evidence="3">
    <location>
        <begin position="1"/>
        <end position="21"/>
    </location>
</feature>
<dbReference type="InterPro" id="IPR042235">
    <property type="entry name" value="ZP-C_dom"/>
</dbReference>
<protein>
    <recommendedName>
        <fullName evidence="4">ZP domain-containing protein</fullName>
    </recommendedName>
</protein>
<keyword evidence="1 3" id="KW-0732">Signal</keyword>
<dbReference type="OrthoDB" id="10063988at2759"/>
<dbReference type="Proteomes" id="UP000824540">
    <property type="component" value="Unassembled WGS sequence"/>
</dbReference>
<proteinExistence type="predicted"/>
<evidence type="ECO:0000313" key="6">
    <source>
        <dbReference type="Proteomes" id="UP000824540"/>
    </source>
</evidence>
<name>A0A8T2NC39_9TELE</name>
<dbReference type="SMART" id="SM00241">
    <property type="entry name" value="ZP"/>
    <property type="match status" value="1"/>
</dbReference>
<evidence type="ECO:0000256" key="2">
    <source>
        <dbReference type="ARBA" id="ARBA00023157"/>
    </source>
</evidence>
<dbReference type="EMBL" id="JAFBMS010000102">
    <property type="protein sequence ID" value="KAG9336351.1"/>
    <property type="molecule type" value="Genomic_DNA"/>
</dbReference>
<dbReference type="PANTHER" id="PTHR14002:SF43">
    <property type="entry name" value="DELTA-LIKE PROTEIN"/>
    <property type="match status" value="1"/>
</dbReference>
<organism evidence="5 6">
    <name type="scientific">Albula glossodonta</name>
    <name type="common">roundjaw bonefish</name>
    <dbReference type="NCBI Taxonomy" id="121402"/>
    <lineage>
        <taxon>Eukaryota</taxon>
        <taxon>Metazoa</taxon>
        <taxon>Chordata</taxon>
        <taxon>Craniata</taxon>
        <taxon>Vertebrata</taxon>
        <taxon>Euteleostomi</taxon>
        <taxon>Actinopterygii</taxon>
        <taxon>Neopterygii</taxon>
        <taxon>Teleostei</taxon>
        <taxon>Albuliformes</taxon>
        <taxon>Albulidae</taxon>
        <taxon>Albula</taxon>
    </lineage>
</organism>
<accession>A0A8T2NC39</accession>
<dbReference type="Gene3D" id="2.60.40.4100">
    <property type="entry name" value="Zona pellucida, ZP-C domain"/>
    <property type="match status" value="1"/>
</dbReference>
<reference evidence="5" key="1">
    <citation type="thesis" date="2021" institute="BYU ScholarsArchive" country="Provo, UT, USA">
        <title>Applications of and Algorithms for Genome Assembly and Genomic Analyses with an Emphasis on Marine Teleosts.</title>
        <authorList>
            <person name="Pickett B.D."/>
        </authorList>
    </citation>
    <scope>NUCLEOTIDE SEQUENCE</scope>
    <source>
        <strain evidence="5">HI-2016</strain>
    </source>
</reference>
<evidence type="ECO:0000259" key="4">
    <source>
        <dbReference type="SMART" id="SM00241"/>
    </source>
</evidence>
<feature type="domain" description="ZP" evidence="4">
    <location>
        <begin position="316"/>
        <end position="551"/>
    </location>
</feature>
<dbReference type="InterPro" id="IPR001507">
    <property type="entry name" value="ZP_dom"/>
</dbReference>
<keyword evidence="6" id="KW-1185">Reference proteome</keyword>
<comment type="caution">
    <text evidence="5">The sequence shown here is derived from an EMBL/GenBank/DDBJ whole genome shotgun (WGS) entry which is preliminary data.</text>
</comment>
<evidence type="ECO:0000256" key="1">
    <source>
        <dbReference type="ARBA" id="ARBA00022729"/>
    </source>
</evidence>
<keyword evidence="2" id="KW-1015">Disulfide bond</keyword>
<dbReference type="PANTHER" id="PTHR14002">
    <property type="entry name" value="ENDOGLIN/TGF-BETA RECEPTOR TYPE III"/>
    <property type="match status" value="1"/>
</dbReference>
<evidence type="ECO:0000313" key="5">
    <source>
        <dbReference type="EMBL" id="KAG9336351.1"/>
    </source>
</evidence>
<evidence type="ECO:0000256" key="3">
    <source>
        <dbReference type="SAM" id="SignalP"/>
    </source>
</evidence>
<sequence>MWVHAAVALLGLALLSLVCQASCLGAVVTLQPVHQDGDYEVRAYTSVITPEPCSSPLRGVCPGPNCGTHINSSPLRGLYPSPGWCLQQWQEVVSTKSTSRLQLRVSVNCFRRFPLRIRDEDGDRVQCRYANPEWGECQACSRPAFLQLEDGSCEVVYTGVGQTGQHTLELMVEDFNASNTVLSSTPLYFSLTVEEESTDCDELPAFTEQTPPEGAIFKTMPYEKVNITAGAHSSERMVLEIAVVGPPGLSVSTLKSGEEAGSPTSVNIVWLRSPNELPHLLPICFTANTNSSQSDTRCIWIEQKQMDAIPPGAVLKCGKTEMNLSFPIESLRNLPLDDLQLNDASCPIFHNDTHHLGTEMVFTNILQSVRAPSAISRLPTLLLHVACRFPAVMVHGPHYNITMPTEEQIFGAPRFWLEFHKPGEGPFANRMQIANGAQREKRSGVRSAHRLELLDLYVFSNTSLDRAELMVGSCMQSETPDFQIKHPFVAGGCVNSNGTLELITNTSTVKIYRLDLATLSIQGTTMFVQCKVHLCIAIKATQKCPEECAAQSLDEIVDSLITRTYVVRSGPVSILDEPPTTTAAPTTTKVVTTASHAPEEASIIAVGVVVGIIHTFVCSLLH</sequence>